<protein>
    <submittedName>
        <fullName evidence="2">(diamondback moth) hypothetical protein</fullName>
    </submittedName>
</protein>
<evidence type="ECO:0000256" key="1">
    <source>
        <dbReference type="SAM" id="SignalP"/>
    </source>
</evidence>
<keyword evidence="1" id="KW-0732">Signal</keyword>
<reference evidence="2" key="1">
    <citation type="submission" date="2020-11" db="EMBL/GenBank/DDBJ databases">
        <authorList>
            <person name="Whiteford S."/>
        </authorList>
    </citation>
    <scope>NUCLEOTIDE SEQUENCE</scope>
</reference>
<dbReference type="Proteomes" id="UP000653454">
    <property type="component" value="Unassembled WGS sequence"/>
</dbReference>
<organism evidence="2 3">
    <name type="scientific">Plutella xylostella</name>
    <name type="common">Diamondback moth</name>
    <name type="synonym">Plutella maculipennis</name>
    <dbReference type="NCBI Taxonomy" id="51655"/>
    <lineage>
        <taxon>Eukaryota</taxon>
        <taxon>Metazoa</taxon>
        <taxon>Ecdysozoa</taxon>
        <taxon>Arthropoda</taxon>
        <taxon>Hexapoda</taxon>
        <taxon>Insecta</taxon>
        <taxon>Pterygota</taxon>
        <taxon>Neoptera</taxon>
        <taxon>Endopterygota</taxon>
        <taxon>Lepidoptera</taxon>
        <taxon>Glossata</taxon>
        <taxon>Ditrysia</taxon>
        <taxon>Yponomeutoidea</taxon>
        <taxon>Plutellidae</taxon>
        <taxon>Plutella</taxon>
    </lineage>
</organism>
<sequence>MFHANHPKGLFHNVCYPQASTMGPATLLLPCLLLLSSSSSPAQGQNIERRLGPLREVFAWKQLTFDINGHTCEYYY</sequence>
<name>A0A8S4EW29_PLUXY</name>
<accession>A0A8S4EW29</accession>
<dbReference type="AlphaFoldDB" id="A0A8S4EW29"/>
<gene>
    <name evidence="2" type="ORF">PLXY2_LOCUS7062</name>
</gene>
<feature type="signal peptide" evidence="1">
    <location>
        <begin position="1"/>
        <end position="44"/>
    </location>
</feature>
<evidence type="ECO:0000313" key="3">
    <source>
        <dbReference type="Proteomes" id="UP000653454"/>
    </source>
</evidence>
<keyword evidence="3" id="KW-1185">Reference proteome</keyword>
<dbReference type="EMBL" id="CAJHNJ030000023">
    <property type="protein sequence ID" value="CAG9120126.1"/>
    <property type="molecule type" value="Genomic_DNA"/>
</dbReference>
<proteinExistence type="predicted"/>
<feature type="chain" id="PRO_5035840304" evidence="1">
    <location>
        <begin position="45"/>
        <end position="76"/>
    </location>
</feature>
<evidence type="ECO:0000313" key="2">
    <source>
        <dbReference type="EMBL" id="CAG9120126.1"/>
    </source>
</evidence>
<comment type="caution">
    <text evidence="2">The sequence shown here is derived from an EMBL/GenBank/DDBJ whole genome shotgun (WGS) entry which is preliminary data.</text>
</comment>